<dbReference type="Gene3D" id="3.40.50.1700">
    <property type="entry name" value="Glycoside hydrolase family 3 C-terminal domain"/>
    <property type="match status" value="1"/>
</dbReference>
<protein>
    <recommendedName>
        <fullName evidence="3">beta-glucosidase</fullName>
        <ecNumber evidence="3">3.2.1.21</ecNumber>
    </recommendedName>
</protein>
<accession>A0A4Q0MAB6</accession>
<evidence type="ECO:0000256" key="6">
    <source>
        <dbReference type="ARBA" id="ARBA00023295"/>
    </source>
</evidence>
<evidence type="ECO:0000313" key="11">
    <source>
        <dbReference type="Proteomes" id="UP000290848"/>
    </source>
</evidence>
<evidence type="ECO:0000313" key="10">
    <source>
        <dbReference type="EMBL" id="RXF70114.1"/>
    </source>
</evidence>
<feature type="chain" id="PRO_5020884576" description="beta-glucosidase" evidence="8">
    <location>
        <begin position="22"/>
        <end position="741"/>
    </location>
</feature>
<dbReference type="InterPro" id="IPR001764">
    <property type="entry name" value="Glyco_hydro_3_N"/>
</dbReference>
<dbReference type="Gene3D" id="2.60.40.10">
    <property type="entry name" value="Immunoglobulins"/>
    <property type="match status" value="1"/>
</dbReference>
<dbReference type="AlphaFoldDB" id="A0A4Q0MAB6"/>
<dbReference type="PANTHER" id="PTHR30620">
    <property type="entry name" value="PERIPLASMIC BETA-GLUCOSIDASE-RELATED"/>
    <property type="match status" value="1"/>
</dbReference>
<evidence type="ECO:0000256" key="7">
    <source>
        <dbReference type="RuleBase" id="RU361161"/>
    </source>
</evidence>
<gene>
    <name evidence="10" type="ORF">EKH83_09535</name>
</gene>
<dbReference type="Gene3D" id="3.20.20.300">
    <property type="entry name" value="Glycoside hydrolase, family 3, N-terminal domain"/>
    <property type="match status" value="1"/>
</dbReference>
<dbReference type="EMBL" id="RXOC01000005">
    <property type="protein sequence ID" value="RXF70114.1"/>
    <property type="molecule type" value="Genomic_DNA"/>
</dbReference>
<dbReference type="SUPFAM" id="SSF51445">
    <property type="entry name" value="(Trans)glycosidases"/>
    <property type="match status" value="1"/>
</dbReference>
<sequence>MKKYQGLSILIVSLFISTVSAQRKPISARVDSLMKLMTLEEKIGQINQYSGREATGPVTRKQTYQLNDIRSGKVGSMLNVHGVKNTREVQAAALQSRLKIPLLFGMDIIHGYKTIFPIPLAEAASWDLDAIRLSAHIAAREAAAAGLHWTFAPMVDIGRDPRWGRVMEGAGEDVFLGSAIAKARVYGFQGDRLGGTDAVMACAKHFAAYGAVAAGRDYNDVDMSERLLWDTYLPPFKAAADAGVATFMNSFSTLNGIPATGNSDLQRHILKGKWNYKGFVVSDWGSIGEMVEWGYASDSSDAALKAITAGCDMDMQSEAYKRHLARLIKEGKADVKLLDDAVRRVLYKKFELGLFDDPYRFCNESREQETLSNPQHKLIARDIARKSIVLLKNEEKVLPVSAKVQNIAVIGPLVKSKRDLEGSWIPRSDTSLVVSLFEGIKGKIAPGSNLMYAKGCSIADTSQADFQEAINLAKQADVIIMALGESYSMSGEAKSRTDIHIPGQQEALFEAIEATGKPVVVVLMAGRPLIFNKVARKASAIVYAWWLGAEAGNAIAGVLFGDYNPSGKLPVTFPRSIGQIPISYTQYNTGKPVKSPDDIKYKSAYIDSPNSPQYAFGHGLSYTKFSYSGLKLSKSSISANETSELSFTLTNTGEIAGEEVAQLYLQDPVASVVRPLKELKDFRKVSLKPGESKVVRFTITKDYLSFFNRHLEWVAEPGNFKLMIGAASDDIKLETALTLVQ</sequence>
<dbReference type="InterPro" id="IPR013783">
    <property type="entry name" value="Ig-like_fold"/>
</dbReference>
<dbReference type="FunFam" id="3.20.20.300:FF:000005">
    <property type="entry name" value="Periplasmic beta-glucosidase"/>
    <property type="match status" value="1"/>
</dbReference>
<comment type="caution">
    <text evidence="10">The sequence shown here is derived from an EMBL/GenBank/DDBJ whole genome shotgun (WGS) entry which is preliminary data.</text>
</comment>
<dbReference type="SUPFAM" id="SSF52279">
    <property type="entry name" value="Beta-D-glucan exohydrolase, C-terminal domain"/>
    <property type="match status" value="1"/>
</dbReference>
<dbReference type="RefSeq" id="WP_128769187.1">
    <property type="nucleotide sequence ID" value="NZ_RXOC01000005.1"/>
</dbReference>
<evidence type="ECO:0000256" key="1">
    <source>
        <dbReference type="ARBA" id="ARBA00000448"/>
    </source>
</evidence>
<organism evidence="10 11">
    <name type="scientific">Arcticibacter tournemirensis</name>
    <dbReference type="NCBI Taxonomy" id="699437"/>
    <lineage>
        <taxon>Bacteria</taxon>
        <taxon>Pseudomonadati</taxon>
        <taxon>Bacteroidota</taxon>
        <taxon>Sphingobacteriia</taxon>
        <taxon>Sphingobacteriales</taxon>
        <taxon>Sphingobacteriaceae</taxon>
        <taxon>Arcticibacter</taxon>
    </lineage>
</organism>
<dbReference type="Proteomes" id="UP000290848">
    <property type="component" value="Unassembled WGS sequence"/>
</dbReference>
<dbReference type="PROSITE" id="PS00775">
    <property type="entry name" value="GLYCOSYL_HYDROL_F3"/>
    <property type="match status" value="1"/>
</dbReference>
<feature type="signal peptide" evidence="8">
    <location>
        <begin position="1"/>
        <end position="21"/>
    </location>
</feature>
<evidence type="ECO:0000256" key="4">
    <source>
        <dbReference type="ARBA" id="ARBA00022729"/>
    </source>
</evidence>
<comment type="catalytic activity">
    <reaction evidence="1">
        <text>Hydrolysis of terminal, non-reducing beta-D-glucosyl residues with release of beta-D-glucose.</text>
        <dbReference type="EC" id="3.2.1.21"/>
    </reaction>
</comment>
<dbReference type="GO" id="GO:0008422">
    <property type="term" value="F:beta-glucosidase activity"/>
    <property type="evidence" value="ECO:0007669"/>
    <property type="project" value="UniProtKB-EC"/>
</dbReference>
<name>A0A4Q0MAB6_9SPHI</name>
<dbReference type="Pfam" id="PF00933">
    <property type="entry name" value="Glyco_hydro_3"/>
    <property type="match status" value="1"/>
</dbReference>
<evidence type="ECO:0000256" key="8">
    <source>
        <dbReference type="SAM" id="SignalP"/>
    </source>
</evidence>
<dbReference type="Pfam" id="PF01915">
    <property type="entry name" value="Glyco_hydro_3_C"/>
    <property type="match status" value="1"/>
</dbReference>
<keyword evidence="4 8" id="KW-0732">Signal</keyword>
<dbReference type="InterPro" id="IPR019800">
    <property type="entry name" value="Glyco_hydro_3_AS"/>
</dbReference>
<dbReference type="PRINTS" id="PR00133">
    <property type="entry name" value="GLHYDRLASE3"/>
</dbReference>
<dbReference type="Pfam" id="PF14310">
    <property type="entry name" value="Fn3-like"/>
    <property type="match status" value="1"/>
</dbReference>
<dbReference type="InterPro" id="IPR051915">
    <property type="entry name" value="Cellulose_Degrad_GH3"/>
</dbReference>
<dbReference type="InterPro" id="IPR026891">
    <property type="entry name" value="Fn3-like"/>
</dbReference>
<dbReference type="EC" id="3.2.1.21" evidence="3"/>
<reference evidence="10 11" key="1">
    <citation type="submission" date="2018-12" db="EMBL/GenBank/DDBJ databases">
        <title>The Draft Genome Sequence of the Soil Bacterium Pedobacter tournemirensis R1.</title>
        <authorList>
            <person name="He J."/>
        </authorList>
    </citation>
    <scope>NUCLEOTIDE SEQUENCE [LARGE SCALE GENOMIC DNA]</scope>
    <source>
        <strain evidence="10 11">R1</strain>
    </source>
</reference>
<dbReference type="InterPro" id="IPR002772">
    <property type="entry name" value="Glyco_hydro_3_C"/>
</dbReference>
<dbReference type="GO" id="GO:0009251">
    <property type="term" value="P:glucan catabolic process"/>
    <property type="evidence" value="ECO:0007669"/>
    <property type="project" value="TreeGrafter"/>
</dbReference>
<keyword evidence="6 7" id="KW-0326">Glycosidase</keyword>
<feature type="domain" description="Fibronectin type III-like" evidence="9">
    <location>
        <begin position="659"/>
        <end position="728"/>
    </location>
</feature>
<dbReference type="InterPro" id="IPR036881">
    <property type="entry name" value="Glyco_hydro_3_C_sf"/>
</dbReference>
<dbReference type="PANTHER" id="PTHR30620:SF16">
    <property type="entry name" value="LYSOSOMAL BETA GLUCOSIDASE"/>
    <property type="match status" value="1"/>
</dbReference>
<dbReference type="SMART" id="SM01217">
    <property type="entry name" value="Fn3_like"/>
    <property type="match status" value="1"/>
</dbReference>
<proteinExistence type="inferred from homology"/>
<evidence type="ECO:0000256" key="5">
    <source>
        <dbReference type="ARBA" id="ARBA00022801"/>
    </source>
</evidence>
<keyword evidence="5 7" id="KW-0378">Hydrolase</keyword>
<evidence type="ECO:0000259" key="9">
    <source>
        <dbReference type="SMART" id="SM01217"/>
    </source>
</evidence>
<evidence type="ECO:0000256" key="2">
    <source>
        <dbReference type="ARBA" id="ARBA00005336"/>
    </source>
</evidence>
<evidence type="ECO:0000256" key="3">
    <source>
        <dbReference type="ARBA" id="ARBA00012744"/>
    </source>
</evidence>
<dbReference type="FunFam" id="2.60.40.10:FF:000495">
    <property type="entry name" value="Periplasmic beta-glucosidase"/>
    <property type="match status" value="1"/>
</dbReference>
<comment type="similarity">
    <text evidence="2 7">Belongs to the glycosyl hydrolase 3 family.</text>
</comment>
<dbReference type="InterPro" id="IPR017853">
    <property type="entry name" value="GH"/>
</dbReference>
<dbReference type="InterPro" id="IPR036962">
    <property type="entry name" value="Glyco_hydro_3_N_sf"/>
</dbReference>